<reference evidence="2 3" key="1">
    <citation type="submission" date="2022-04" db="EMBL/GenBank/DDBJ databases">
        <title>Chromosome-level reference genomes for two strains of Caenorhabditis briggsae: an improved platform for comparative genomics.</title>
        <authorList>
            <person name="Stevens L."/>
            <person name="Andersen E."/>
        </authorList>
    </citation>
    <scope>NUCLEOTIDE SEQUENCE [LARGE SCALE GENOMIC DNA]</scope>
    <source>
        <strain evidence="2">VX34</strain>
        <tissue evidence="2">Whole-organism</tissue>
    </source>
</reference>
<dbReference type="Proteomes" id="UP000829354">
    <property type="component" value="Chromosome X"/>
</dbReference>
<feature type="compositionally biased region" description="Basic residues" evidence="1">
    <location>
        <begin position="1"/>
        <end position="11"/>
    </location>
</feature>
<protein>
    <submittedName>
        <fullName evidence="2">Uncharacterized protein</fullName>
    </submittedName>
</protein>
<proteinExistence type="predicted"/>
<accession>A0AAE9JVL1</accession>
<name>A0AAE9JVL1_CAEBR</name>
<feature type="region of interest" description="Disordered" evidence="1">
    <location>
        <begin position="1"/>
        <end position="34"/>
    </location>
</feature>
<dbReference type="AlphaFoldDB" id="A0AAE9JVL1"/>
<evidence type="ECO:0000256" key="1">
    <source>
        <dbReference type="SAM" id="MobiDB-lite"/>
    </source>
</evidence>
<evidence type="ECO:0000313" key="2">
    <source>
        <dbReference type="EMBL" id="UMM44427.1"/>
    </source>
</evidence>
<feature type="compositionally biased region" description="Basic and acidic residues" evidence="1">
    <location>
        <begin position="12"/>
        <end position="31"/>
    </location>
</feature>
<evidence type="ECO:0000313" key="3">
    <source>
        <dbReference type="Proteomes" id="UP000829354"/>
    </source>
</evidence>
<organism evidence="2 3">
    <name type="scientific">Caenorhabditis briggsae</name>
    <dbReference type="NCBI Taxonomy" id="6238"/>
    <lineage>
        <taxon>Eukaryota</taxon>
        <taxon>Metazoa</taxon>
        <taxon>Ecdysozoa</taxon>
        <taxon>Nematoda</taxon>
        <taxon>Chromadorea</taxon>
        <taxon>Rhabditida</taxon>
        <taxon>Rhabditina</taxon>
        <taxon>Rhabditomorpha</taxon>
        <taxon>Rhabditoidea</taxon>
        <taxon>Rhabditidae</taxon>
        <taxon>Peloderinae</taxon>
        <taxon>Caenorhabditis</taxon>
    </lineage>
</organism>
<gene>
    <name evidence="2" type="ORF">L5515_019580</name>
</gene>
<dbReference type="EMBL" id="CP092625">
    <property type="protein sequence ID" value="UMM44427.1"/>
    <property type="molecule type" value="Genomic_DNA"/>
</dbReference>
<sequence>MDVEKKLKKAFPHLDDDRAGQDPSLSHDRSNGIDSPRQFCLLIWTITITRSSTTSANAEFKPVGSPKQYMKDRMKTFWAPFDIQESLFPEFLLGHLYSGGQKICIQSELSSARTSIHSRSE</sequence>
<keyword evidence="3" id="KW-1185">Reference proteome</keyword>